<name>A0ABR5TL59_9BACL</name>
<evidence type="ECO:0000256" key="1">
    <source>
        <dbReference type="ARBA" id="ARBA00001947"/>
    </source>
</evidence>
<evidence type="ECO:0000313" key="7">
    <source>
        <dbReference type="EMBL" id="KXB57111.1"/>
    </source>
</evidence>
<dbReference type="InterPro" id="IPR001765">
    <property type="entry name" value="Carbonic_anhydrase"/>
</dbReference>
<organism evidence="7 8">
    <name type="scientific">Gemelliphila asaccharolytica</name>
    <dbReference type="NCBI Taxonomy" id="502393"/>
    <lineage>
        <taxon>Bacteria</taxon>
        <taxon>Bacillati</taxon>
        <taxon>Bacillota</taxon>
        <taxon>Bacilli</taxon>
        <taxon>Bacillales</taxon>
        <taxon>Gemellaceae</taxon>
        <taxon>Gemelliphila</taxon>
    </lineage>
</organism>
<protein>
    <recommendedName>
        <fullName evidence="3">carbonic anhydrase</fullName>
        <ecNumber evidence="3">4.2.1.1</ecNumber>
    </recommendedName>
</protein>
<dbReference type="EMBL" id="LSDB01000052">
    <property type="protein sequence ID" value="KXB57111.1"/>
    <property type="molecule type" value="Genomic_DNA"/>
</dbReference>
<evidence type="ECO:0000256" key="4">
    <source>
        <dbReference type="ARBA" id="ARBA00022723"/>
    </source>
</evidence>
<dbReference type="PANTHER" id="PTHR43175">
    <property type="entry name" value="CARBONIC ANHYDRASE"/>
    <property type="match status" value="1"/>
</dbReference>
<evidence type="ECO:0000256" key="2">
    <source>
        <dbReference type="ARBA" id="ARBA00006217"/>
    </source>
</evidence>
<evidence type="ECO:0000256" key="3">
    <source>
        <dbReference type="ARBA" id="ARBA00012925"/>
    </source>
</evidence>
<dbReference type="InterPro" id="IPR036874">
    <property type="entry name" value="Carbonic_anhydrase_sf"/>
</dbReference>
<keyword evidence="5" id="KW-0862">Zinc</keyword>
<dbReference type="SUPFAM" id="SSF53056">
    <property type="entry name" value="beta-carbonic anhydrase, cab"/>
    <property type="match status" value="1"/>
</dbReference>
<reference evidence="7 8" key="1">
    <citation type="submission" date="2016-01" db="EMBL/GenBank/DDBJ databases">
        <authorList>
            <person name="Mitreva M."/>
            <person name="Pepin K.H."/>
            <person name="Mihindukulasuriya K.A."/>
            <person name="Fulton R."/>
            <person name="Fronick C."/>
            <person name="O'Laughlin M."/>
            <person name="Miner T."/>
            <person name="Herter B."/>
            <person name="Rosa B.A."/>
            <person name="Cordes M."/>
            <person name="Tomlinson C."/>
            <person name="Wollam A."/>
            <person name="Palsikar V.B."/>
            <person name="Mardis E.R."/>
            <person name="Wilson R.K."/>
        </authorList>
    </citation>
    <scope>NUCLEOTIDE SEQUENCE [LARGE SCALE GENOMIC DNA]</scope>
    <source>
        <strain evidence="7 8">KA00071</strain>
    </source>
</reference>
<comment type="similarity">
    <text evidence="2">Belongs to the beta-class carbonic anhydrase family.</text>
</comment>
<comment type="caution">
    <text evidence="7">The sequence shown here is derived from an EMBL/GenBank/DDBJ whole genome shotgun (WGS) entry which is preliminary data.</text>
</comment>
<dbReference type="CDD" id="cd03379">
    <property type="entry name" value="beta_CA_cladeD"/>
    <property type="match status" value="1"/>
</dbReference>
<proteinExistence type="inferred from homology"/>
<dbReference type="Pfam" id="PF00484">
    <property type="entry name" value="Pro_CA"/>
    <property type="match status" value="1"/>
</dbReference>
<dbReference type="SMART" id="SM00947">
    <property type="entry name" value="Pro_CA"/>
    <property type="match status" value="1"/>
</dbReference>
<evidence type="ECO:0000256" key="5">
    <source>
        <dbReference type="ARBA" id="ARBA00022833"/>
    </source>
</evidence>
<dbReference type="PANTHER" id="PTHR43175:SF3">
    <property type="entry name" value="CARBON DISULFIDE HYDROLASE"/>
    <property type="match status" value="1"/>
</dbReference>
<gene>
    <name evidence="7" type="ORF">HMPREF1871_01022</name>
</gene>
<accession>A0ABR5TL59</accession>
<dbReference type="EC" id="4.2.1.1" evidence="3"/>
<dbReference type="Gene3D" id="3.40.1050.10">
    <property type="entry name" value="Carbonic anhydrase"/>
    <property type="match status" value="1"/>
</dbReference>
<evidence type="ECO:0000256" key="6">
    <source>
        <dbReference type="ARBA" id="ARBA00048348"/>
    </source>
</evidence>
<comment type="catalytic activity">
    <reaction evidence="6">
        <text>hydrogencarbonate + H(+) = CO2 + H2O</text>
        <dbReference type="Rhea" id="RHEA:10748"/>
        <dbReference type="ChEBI" id="CHEBI:15377"/>
        <dbReference type="ChEBI" id="CHEBI:15378"/>
        <dbReference type="ChEBI" id="CHEBI:16526"/>
        <dbReference type="ChEBI" id="CHEBI:17544"/>
        <dbReference type="EC" id="4.2.1.1"/>
    </reaction>
</comment>
<dbReference type="RefSeq" id="WP_066130655.1">
    <property type="nucleotide sequence ID" value="NZ_KQ959899.1"/>
</dbReference>
<dbReference type="Proteomes" id="UP000070467">
    <property type="component" value="Unassembled WGS sequence"/>
</dbReference>
<keyword evidence="4" id="KW-0479">Metal-binding</keyword>
<sequence>MKLLYEILDYNKKFVNNKYYEKYQTEDKYPSKEVVILTCMDTRLVELATKALNFSTGDVKIIKNAGAILSHPYDSVMRSLIIAVYSLKAKEIIVMGHKDCGMQNINTNDLIKAIRERGVSEDTLNVLKYSGINLNEWLHGFDNVNDSVEHDVKLIKNHPLLPNEVSVHGLVIDPTNGELTVIKNGYDDNQ</sequence>
<comment type="cofactor">
    <cofactor evidence="1">
        <name>Zn(2+)</name>
        <dbReference type="ChEBI" id="CHEBI:29105"/>
    </cofactor>
</comment>
<evidence type="ECO:0000313" key="8">
    <source>
        <dbReference type="Proteomes" id="UP000070467"/>
    </source>
</evidence>
<keyword evidence="8" id="KW-1185">Reference proteome</keyword>